<keyword evidence="2" id="KW-1185">Reference proteome</keyword>
<organism evidence="1 2">
    <name type="scientific">Hymenobacter arizonensis</name>
    <name type="common">Siccationidurans arizonensis</name>
    <dbReference type="NCBI Taxonomy" id="1227077"/>
    <lineage>
        <taxon>Bacteria</taxon>
        <taxon>Pseudomonadati</taxon>
        <taxon>Bacteroidota</taxon>
        <taxon>Cytophagia</taxon>
        <taxon>Cytophagales</taxon>
        <taxon>Hymenobacteraceae</taxon>
        <taxon>Hymenobacter</taxon>
    </lineage>
</organism>
<dbReference type="OrthoDB" id="880762at2"/>
<dbReference type="AlphaFoldDB" id="A0A1I5X4Z7"/>
<dbReference type="STRING" id="1227077.SAMN04515668_1643"/>
<sequence length="200" mass="22182">MAHAQQGARVATRVDSLRAARDGKPTYFPAVFTFVSGKQARGYVRDYRSNTTNQVRCYEQPPDVMPMPPVKVISIERLQSMTVDGHTLESLHMRGKPLKRLAENLATPGPMEIYGYSVSNSNGTHEKYYWYVRKAGGELQEVPRGHKAFVEFMSKQCSKAPALAAELQQSAKAGGATKSRYRIDNAPELVSQYNALVAGK</sequence>
<evidence type="ECO:0000313" key="1">
    <source>
        <dbReference type="EMBL" id="SFQ26896.1"/>
    </source>
</evidence>
<reference evidence="2" key="1">
    <citation type="submission" date="2016-10" db="EMBL/GenBank/DDBJ databases">
        <authorList>
            <person name="Varghese N."/>
            <person name="Submissions S."/>
        </authorList>
    </citation>
    <scope>NUCLEOTIDE SEQUENCE [LARGE SCALE GENOMIC DNA]</scope>
    <source>
        <strain evidence="2">OR362-8,ATCC BAA-1266,JCM 13504</strain>
    </source>
</reference>
<protein>
    <submittedName>
        <fullName evidence="1">Uncharacterized protein</fullName>
    </submittedName>
</protein>
<proteinExistence type="predicted"/>
<dbReference type="RefSeq" id="WP_092670921.1">
    <property type="nucleotide sequence ID" value="NZ_FOXS01000002.1"/>
</dbReference>
<evidence type="ECO:0000313" key="2">
    <source>
        <dbReference type="Proteomes" id="UP000199029"/>
    </source>
</evidence>
<dbReference type="Proteomes" id="UP000199029">
    <property type="component" value="Unassembled WGS sequence"/>
</dbReference>
<dbReference type="EMBL" id="FOXS01000002">
    <property type="protein sequence ID" value="SFQ26896.1"/>
    <property type="molecule type" value="Genomic_DNA"/>
</dbReference>
<accession>A0A1I5X4Z7</accession>
<name>A0A1I5X4Z7_HYMAR</name>
<gene>
    <name evidence="1" type="ORF">SAMN04515668_1643</name>
</gene>